<evidence type="ECO:0000256" key="2">
    <source>
        <dbReference type="SAM" id="MobiDB-lite"/>
    </source>
</evidence>
<reference evidence="3 4" key="1">
    <citation type="journal article" date="2019" name="PLoS Biol.">
        <title>Sex chromosomes control vertical transmission of feminizing Wolbachia symbionts in an isopod.</title>
        <authorList>
            <person name="Becking T."/>
            <person name="Chebbi M.A."/>
            <person name="Giraud I."/>
            <person name="Moumen B."/>
            <person name="Laverre T."/>
            <person name="Caubet Y."/>
            <person name="Peccoud J."/>
            <person name="Gilbert C."/>
            <person name="Cordaux R."/>
        </authorList>
    </citation>
    <scope>NUCLEOTIDE SEQUENCE [LARGE SCALE GENOMIC DNA]</scope>
    <source>
        <strain evidence="3">ANa2</strain>
        <tissue evidence="3">Whole body excluding digestive tract and cuticle</tissue>
    </source>
</reference>
<protein>
    <submittedName>
        <fullName evidence="3">C12orf31-like protein</fullName>
    </submittedName>
</protein>
<organism evidence="3 4">
    <name type="scientific">Armadillidium nasatum</name>
    <dbReference type="NCBI Taxonomy" id="96803"/>
    <lineage>
        <taxon>Eukaryota</taxon>
        <taxon>Metazoa</taxon>
        <taxon>Ecdysozoa</taxon>
        <taxon>Arthropoda</taxon>
        <taxon>Crustacea</taxon>
        <taxon>Multicrustacea</taxon>
        <taxon>Malacostraca</taxon>
        <taxon>Eumalacostraca</taxon>
        <taxon>Peracarida</taxon>
        <taxon>Isopoda</taxon>
        <taxon>Oniscidea</taxon>
        <taxon>Crinocheta</taxon>
        <taxon>Armadillidiidae</taxon>
        <taxon>Armadillidium</taxon>
    </lineage>
</organism>
<dbReference type="OrthoDB" id="6257894at2759"/>
<comment type="caution">
    <text evidence="3">The sequence shown here is derived from an EMBL/GenBank/DDBJ whole genome shotgun (WGS) entry which is preliminary data.</text>
</comment>
<feature type="region of interest" description="Disordered" evidence="2">
    <location>
        <begin position="1"/>
        <end position="22"/>
    </location>
</feature>
<comment type="similarity">
    <text evidence="1">Belongs to the learning-associated protein family.</text>
</comment>
<accession>A0A5N5SZ79</accession>
<evidence type="ECO:0000313" key="3">
    <source>
        <dbReference type="EMBL" id="KAB7499019.1"/>
    </source>
</evidence>
<evidence type="ECO:0000256" key="1">
    <source>
        <dbReference type="ARBA" id="ARBA00034118"/>
    </source>
</evidence>
<dbReference type="EMBL" id="SEYY01018767">
    <property type="protein sequence ID" value="KAB7499019.1"/>
    <property type="molecule type" value="Genomic_DNA"/>
</dbReference>
<feature type="region of interest" description="Disordered" evidence="2">
    <location>
        <begin position="53"/>
        <end position="92"/>
    </location>
</feature>
<dbReference type="PANTHER" id="PTHR34253:SF1">
    <property type="entry name" value="PROTEIN LLP HOMOLOG"/>
    <property type="match status" value="1"/>
</dbReference>
<keyword evidence="4" id="KW-1185">Reference proteome</keyword>
<feature type="compositionally biased region" description="Polar residues" evidence="2">
    <location>
        <begin position="61"/>
        <end position="72"/>
    </location>
</feature>
<sequence>MAKSLRSKWSRARRRDKRKKYAKKELVKLQGIVKNRDLREQALQNINAVVNKIKNEPGSEPGNSQIDSNPELTSEYDPKTLKNKDGNFPPWLNRRALKKRGIKFKSGKKKIKVNYTLQ</sequence>
<dbReference type="Proteomes" id="UP000326759">
    <property type="component" value="Unassembled WGS sequence"/>
</dbReference>
<name>A0A5N5SZ79_9CRUS</name>
<evidence type="ECO:0000313" key="4">
    <source>
        <dbReference type="Proteomes" id="UP000326759"/>
    </source>
</evidence>
<dbReference type="AlphaFoldDB" id="A0A5N5SZ79"/>
<dbReference type="InterPro" id="IPR018784">
    <property type="entry name" value="LLPH-like"/>
</dbReference>
<dbReference type="GO" id="GO:0097484">
    <property type="term" value="P:dendrite extension"/>
    <property type="evidence" value="ECO:0007669"/>
    <property type="project" value="TreeGrafter"/>
</dbReference>
<dbReference type="GO" id="GO:0001099">
    <property type="term" value="F:basal RNA polymerase II transcription machinery binding"/>
    <property type="evidence" value="ECO:0007669"/>
    <property type="project" value="TreeGrafter"/>
</dbReference>
<dbReference type="GO" id="GO:0005730">
    <property type="term" value="C:nucleolus"/>
    <property type="evidence" value="ECO:0007669"/>
    <property type="project" value="TreeGrafter"/>
</dbReference>
<dbReference type="Pfam" id="PF10169">
    <property type="entry name" value="LLPH"/>
    <property type="match status" value="1"/>
</dbReference>
<proteinExistence type="inferred from homology"/>
<dbReference type="GO" id="GO:0003723">
    <property type="term" value="F:RNA binding"/>
    <property type="evidence" value="ECO:0007669"/>
    <property type="project" value="TreeGrafter"/>
</dbReference>
<gene>
    <name evidence="3" type="ORF">Anas_06043</name>
</gene>
<dbReference type="PANTHER" id="PTHR34253">
    <property type="entry name" value="PROTEIN LLP HOMOLOG"/>
    <property type="match status" value="1"/>
</dbReference>
<feature type="compositionally biased region" description="Basic and acidic residues" evidence="2">
    <location>
        <begin position="76"/>
        <end position="85"/>
    </location>
</feature>